<evidence type="ECO:0000313" key="1">
    <source>
        <dbReference type="EMBL" id="QJP98396.1"/>
    </source>
</evidence>
<evidence type="ECO:0000313" key="2">
    <source>
        <dbReference type="Proteomes" id="UP000501669"/>
    </source>
</evidence>
<protein>
    <submittedName>
        <fullName evidence="1">Uncharacterized protein</fullName>
    </submittedName>
</protein>
<dbReference type="RefSeq" id="WP_169432509.1">
    <property type="nucleotide sequence ID" value="NZ_CP027561.1"/>
</dbReference>
<reference evidence="1 2" key="1">
    <citation type="submission" date="2018-03" db="EMBL/GenBank/DDBJ databases">
        <title>Complete genome sequence of Pseudomonas fluorescens sp. G7.</title>
        <authorList>
            <person name="Gao C.-H."/>
            <person name="Li Z."/>
            <person name="Cai P."/>
        </authorList>
    </citation>
    <scope>NUCLEOTIDE SEQUENCE [LARGE SCALE GENOMIC DNA]</scope>
    <source>
        <strain evidence="1 2">G7</strain>
    </source>
</reference>
<name>A0A7Z3CA58_PSEFL</name>
<accession>A0A7Z3CA58</accession>
<organism evidence="1 2">
    <name type="scientific">Pseudomonas fluorescens</name>
    <dbReference type="NCBI Taxonomy" id="294"/>
    <lineage>
        <taxon>Bacteria</taxon>
        <taxon>Pseudomonadati</taxon>
        <taxon>Pseudomonadota</taxon>
        <taxon>Gammaproteobacteria</taxon>
        <taxon>Pseudomonadales</taxon>
        <taxon>Pseudomonadaceae</taxon>
        <taxon>Pseudomonas</taxon>
    </lineage>
</organism>
<dbReference type="InterPro" id="IPR024079">
    <property type="entry name" value="MetalloPept_cat_dom_sf"/>
</dbReference>
<dbReference type="AlphaFoldDB" id="A0A7Z3CA58"/>
<sequence>MAKQPLTLNVFIHEDLSDDSRRDLYNTHFSWFTDEIQELSGRKLSVNMFTPSEAETLSGFDYKKISAASSLDAWAEKLKSHFGSVLLQDSHTRFNKYLLLTRDNINPSTMGIAQNKGYAGISSIRSDMVPAHEAGHMFGATHEDSEILYNGWWSETIMSDDTFSPLRSNANRFSDKNRENIRNYLDKPIAQRAVPRPQDDWDDD</sequence>
<dbReference type="EMBL" id="CP027561">
    <property type="protein sequence ID" value="QJP98396.1"/>
    <property type="molecule type" value="Genomic_DNA"/>
</dbReference>
<proteinExistence type="predicted"/>
<dbReference type="SUPFAM" id="SSF55486">
    <property type="entry name" value="Metalloproteases ('zincins'), catalytic domain"/>
    <property type="match status" value="1"/>
</dbReference>
<dbReference type="Proteomes" id="UP000501669">
    <property type="component" value="Chromosome"/>
</dbReference>
<dbReference type="GO" id="GO:0008237">
    <property type="term" value="F:metallopeptidase activity"/>
    <property type="evidence" value="ECO:0007669"/>
    <property type="project" value="InterPro"/>
</dbReference>
<gene>
    <name evidence="1" type="ORF">C6Y56_28800</name>
</gene>
<dbReference type="Gene3D" id="3.40.390.10">
    <property type="entry name" value="Collagenase (Catalytic Domain)"/>
    <property type="match status" value="1"/>
</dbReference>